<feature type="domain" description="PpiC" evidence="5">
    <location>
        <begin position="548"/>
        <end position="649"/>
    </location>
</feature>
<dbReference type="EMBL" id="QOQW01000001">
    <property type="protein sequence ID" value="RCK81470.1"/>
    <property type="molecule type" value="Genomic_DNA"/>
</dbReference>
<dbReference type="PANTHER" id="PTHR47245">
    <property type="entry name" value="PEPTIDYLPROLYL ISOMERASE"/>
    <property type="match status" value="1"/>
</dbReference>
<accession>A0A367ZTV2</accession>
<keyword evidence="4" id="KW-0472">Membrane</keyword>
<dbReference type="Pfam" id="PF00639">
    <property type="entry name" value="Rotamase"/>
    <property type="match status" value="2"/>
</dbReference>
<dbReference type="SUPFAM" id="SSF54534">
    <property type="entry name" value="FKBP-like"/>
    <property type="match status" value="3"/>
</dbReference>
<feature type="domain" description="PpiC" evidence="5">
    <location>
        <begin position="844"/>
        <end position="933"/>
    </location>
</feature>
<dbReference type="PROSITE" id="PS51257">
    <property type="entry name" value="PROKAR_LIPOPROTEIN"/>
    <property type="match status" value="1"/>
</dbReference>
<dbReference type="InterPro" id="IPR023058">
    <property type="entry name" value="PPIase_PpiC_CS"/>
</dbReference>
<organism evidence="6 7">
    <name type="scientific">Candidatus Ozemobacter sibiricus</name>
    <dbReference type="NCBI Taxonomy" id="2268124"/>
    <lineage>
        <taxon>Bacteria</taxon>
        <taxon>Candidatus Ozemobacteria</taxon>
        <taxon>Candidatus Ozemobacterales</taxon>
        <taxon>Candidatus Ozemobacteraceae</taxon>
        <taxon>Candidatus Ozemobacter</taxon>
    </lineage>
</organism>
<dbReference type="PROSITE" id="PS50198">
    <property type="entry name" value="PPIC_PPIASE_2"/>
    <property type="match status" value="3"/>
</dbReference>
<dbReference type="InterPro" id="IPR000297">
    <property type="entry name" value="PPIase_PpiC"/>
</dbReference>
<protein>
    <submittedName>
        <fullName evidence="6">Survival protein SurA (Peptidyl-prolyl cis-trans isomerase SurA)</fullName>
    </submittedName>
</protein>
<dbReference type="AlphaFoldDB" id="A0A367ZTV2"/>
<dbReference type="PANTHER" id="PTHR47245:SF2">
    <property type="entry name" value="PEPTIDYL-PROLYL CIS-TRANS ISOMERASE HP_0175-RELATED"/>
    <property type="match status" value="1"/>
</dbReference>
<dbReference type="SUPFAM" id="SSF109998">
    <property type="entry name" value="Triger factor/SurA peptide-binding domain-like"/>
    <property type="match status" value="1"/>
</dbReference>
<feature type="transmembrane region" description="Helical" evidence="4">
    <location>
        <begin position="12"/>
        <end position="32"/>
    </location>
</feature>
<dbReference type="PROSITE" id="PS01096">
    <property type="entry name" value="PPIC_PPIASE_1"/>
    <property type="match status" value="2"/>
</dbReference>
<evidence type="ECO:0000256" key="4">
    <source>
        <dbReference type="SAM" id="Phobius"/>
    </source>
</evidence>
<keyword evidence="4" id="KW-1133">Transmembrane helix</keyword>
<dbReference type="Gene3D" id="3.10.50.40">
    <property type="match status" value="3"/>
</dbReference>
<dbReference type="InterPro" id="IPR046357">
    <property type="entry name" value="PPIase_dom_sf"/>
</dbReference>
<keyword evidence="1" id="KW-0697">Rotamase</keyword>
<feature type="region of interest" description="Disordered" evidence="3">
    <location>
        <begin position="38"/>
        <end position="60"/>
    </location>
</feature>
<reference evidence="6 7" key="1">
    <citation type="submission" date="2018-05" db="EMBL/GenBank/DDBJ databases">
        <title>A metagenomic window into the 2 km-deep terrestrial subsurface aquifer revealed taxonomically and functionally diverse microbial community comprising novel uncultured bacterial lineages.</title>
        <authorList>
            <person name="Kadnikov V.V."/>
            <person name="Mardanov A.V."/>
            <person name="Beletsky A.V."/>
            <person name="Banks D."/>
            <person name="Pimenov N.V."/>
            <person name="Frank Y.A."/>
            <person name="Karnachuk O.V."/>
            <person name="Ravin N.V."/>
        </authorList>
    </citation>
    <scope>NUCLEOTIDE SEQUENCE [LARGE SCALE GENOMIC DNA]</scope>
    <source>
        <strain evidence="6">BY5</strain>
    </source>
</reference>
<sequence>MSMRWLRLHLKEIIWATVILFVLSCFIIGYGTSRAARTQEERKRRADAAEKRARERQEAIPENLVGKMNLPAVHVSLPTPTASITRVIDVQTVYNALRQRPEYKRLMGMPPAFRASFGSQIREGVLKGLIMEQLVGMYAQANGIKPSATPQAMVGVVRQKMAPVDFNRRLHEMGLTEKELGDRLYLEEIKKMVEQIMSRPVPAASATDEFLKSFYEQNKIRFKKDDEVSLRHLVISPEDFAGQTAITEEEIKEYFDKHRKDFMSSKRVSVLHMVINPDDPAFRQAIPVEESEIRRRYAEQIETFKEPEQVQARHILIKPRNTFEKDLETFSVSLRRFTLATDTTPARYTFEMAVDKAKAGINLKATDITLVLTDGQRLQPAEGLDIDHPIALPIAGAPKETVRGKVAFLLPAAGDQSGPVLPATLEIRDHSSTHRFDIAAAHDLEKAFAAAEARARELLAQIQEGKEDFASLASQFSEDIASKKDGGNLGFFSRGQMVKPFEEAAFGAAIGEVKGPVRSNFGYHLIKVEGRKAERVIPLEEARPKLIEEIRKEQAHLKAETNLQVAREYLERKSQTFGELARKYSMGSTVTQDGRLPVFFKGEITDDYTPAQKAILSQEIGDNGHIIPEIENEVFKLEPGEVSEVIKTQTFNEKGEPVVRYHLFQVESFLEPIQLSFTESVKSKIRDILEKEARRKLAEAKAKEFATQVTPENFEALASSTFETQVASLTLPFSTNPGYSNFALTPAVGQVTMDGHTWVPGLHKGLLEALRGFSEAGPAAPRKVFGPVESELGFHFFQITEYKSNQVVPFEEIKDKLRRMLVQVPTEEEVQKEFEKNREQFDQPAKRKVRQIVTTTLDKAEEVMRALKRGEMFSLLAKRYSVDGTSSNGGLLGEVARGQLPASLDEELWKLKKGEYTKPIQTSYGYVIMMLDEDEKPAVKATLTPEIARRLREYLKNKNAEELFESFITGLWNSATVIRHSEVLNEL</sequence>
<dbReference type="InterPro" id="IPR027304">
    <property type="entry name" value="Trigger_fact/SurA_dom_sf"/>
</dbReference>
<evidence type="ECO:0000256" key="1">
    <source>
        <dbReference type="PROSITE-ProRule" id="PRU00278"/>
    </source>
</evidence>
<evidence type="ECO:0000313" key="7">
    <source>
        <dbReference type="Proteomes" id="UP000252355"/>
    </source>
</evidence>
<evidence type="ECO:0000313" key="6">
    <source>
        <dbReference type="EMBL" id="RCK81470.1"/>
    </source>
</evidence>
<dbReference type="Proteomes" id="UP000252355">
    <property type="component" value="Unassembled WGS sequence"/>
</dbReference>
<evidence type="ECO:0000259" key="5">
    <source>
        <dbReference type="PROSITE" id="PS50198"/>
    </source>
</evidence>
<feature type="compositionally biased region" description="Basic and acidic residues" evidence="3">
    <location>
        <begin position="38"/>
        <end position="59"/>
    </location>
</feature>
<evidence type="ECO:0000256" key="2">
    <source>
        <dbReference type="SAM" id="Coils"/>
    </source>
</evidence>
<keyword evidence="1 6" id="KW-0413">Isomerase</keyword>
<keyword evidence="2" id="KW-0175">Coiled coil</keyword>
<keyword evidence="4" id="KW-0812">Transmembrane</keyword>
<evidence type="ECO:0000256" key="3">
    <source>
        <dbReference type="SAM" id="MobiDB-lite"/>
    </source>
</evidence>
<comment type="caution">
    <text evidence="6">The sequence shown here is derived from an EMBL/GenBank/DDBJ whole genome shotgun (WGS) entry which is preliminary data.</text>
</comment>
<dbReference type="InterPro" id="IPR050245">
    <property type="entry name" value="PrsA_foldase"/>
</dbReference>
<feature type="domain" description="PpiC" evidence="5">
    <location>
        <begin position="430"/>
        <end position="530"/>
    </location>
</feature>
<dbReference type="Pfam" id="PF13616">
    <property type="entry name" value="Rotamase_3"/>
    <property type="match status" value="1"/>
</dbReference>
<gene>
    <name evidence="6" type="ORF">OZSIB_0604</name>
</gene>
<dbReference type="GO" id="GO:0003755">
    <property type="term" value="F:peptidyl-prolyl cis-trans isomerase activity"/>
    <property type="evidence" value="ECO:0007669"/>
    <property type="project" value="UniProtKB-KW"/>
</dbReference>
<proteinExistence type="predicted"/>
<feature type="coiled-coil region" evidence="2">
    <location>
        <begin position="441"/>
        <end position="468"/>
    </location>
</feature>
<name>A0A367ZTV2_9BACT</name>